<accession>A0A699UYQ0</accession>
<name>A0A699UYQ0_TANCI</name>
<evidence type="ECO:0000256" key="1">
    <source>
        <dbReference type="SAM" id="MobiDB-lite"/>
    </source>
</evidence>
<protein>
    <submittedName>
        <fullName evidence="2">Uncharacterized protein</fullName>
    </submittedName>
</protein>
<feature type="compositionally biased region" description="Acidic residues" evidence="1">
    <location>
        <begin position="65"/>
        <end position="74"/>
    </location>
</feature>
<reference evidence="2" key="1">
    <citation type="journal article" date="2019" name="Sci. Rep.">
        <title>Draft genome of Tanacetum cinerariifolium, the natural source of mosquito coil.</title>
        <authorList>
            <person name="Yamashiro T."/>
            <person name="Shiraishi A."/>
            <person name="Satake H."/>
            <person name="Nakayama K."/>
        </authorList>
    </citation>
    <scope>NUCLEOTIDE SEQUENCE</scope>
</reference>
<evidence type="ECO:0000313" key="2">
    <source>
        <dbReference type="EMBL" id="GFD25114.1"/>
    </source>
</evidence>
<proteinExistence type="predicted"/>
<feature type="compositionally biased region" description="Acidic residues" evidence="1">
    <location>
        <begin position="1"/>
        <end position="17"/>
    </location>
</feature>
<feature type="compositionally biased region" description="Basic and acidic residues" evidence="1">
    <location>
        <begin position="18"/>
        <end position="28"/>
    </location>
</feature>
<comment type="caution">
    <text evidence="2">The sequence shown here is derived from an EMBL/GenBank/DDBJ whole genome shotgun (WGS) entry which is preliminary data.</text>
</comment>
<feature type="non-terminal residue" evidence="2">
    <location>
        <position position="1"/>
    </location>
</feature>
<organism evidence="2">
    <name type="scientific">Tanacetum cinerariifolium</name>
    <name type="common">Dalmatian daisy</name>
    <name type="synonym">Chrysanthemum cinerariifolium</name>
    <dbReference type="NCBI Taxonomy" id="118510"/>
    <lineage>
        <taxon>Eukaryota</taxon>
        <taxon>Viridiplantae</taxon>
        <taxon>Streptophyta</taxon>
        <taxon>Embryophyta</taxon>
        <taxon>Tracheophyta</taxon>
        <taxon>Spermatophyta</taxon>
        <taxon>Magnoliopsida</taxon>
        <taxon>eudicotyledons</taxon>
        <taxon>Gunneridae</taxon>
        <taxon>Pentapetalae</taxon>
        <taxon>asterids</taxon>
        <taxon>campanulids</taxon>
        <taxon>Asterales</taxon>
        <taxon>Asteraceae</taxon>
        <taxon>Asteroideae</taxon>
        <taxon>Anthemideae</taxon>
        <taxon>Anthemidinae</taxon>
        <taxon>Tanacetum</taxon>
    </lineage>
</organism>
<sequence length="74" mass="8451">KDDDDDDDDDDNDDEDEIAKIDKLKDTESGGEYEETESDGESEEEETREEEEESFDLIPRTPKDSEDDGNGDED</sequence>
<feature type="region of interest" description="Disordered" evidence="1">
    <location>
        <begin position="1"/>
        <end position="74"/>
    </location>
</feature>
<dbReference type="AlphaFoldDB" id="A0A699UYQ0"/>
<dbReference type="EMBL" id="BKCJ011358005">
    <property type="protein sequence ID" value="GFD25114.1"/>
    <property type="molecule type" value="Genomic_DNA"/>
</dbReference>
<feature type="compositionally biased region" description="Acidic residues" evidence="1">
    <location>
        <begin position="29"/>
        <end position="55"/>
    </location>
</feature>
<gene>
    <name evidence="2" type="ORF">Tci_897083</name>
</gene>